<reference evidence="6 7" key="1">
    <citation type="journal article" date="2016" name="Mol. Biol. Evol.">
        <title>Comparative Genomics of Early-Diverging Mushroom-Forming Fungi Provides Insights into the Origins of Lignocellulose Decay Capabilities.</title>
        <authorList>
            <person name="Nagy L.G."/>
            <person name="Riley R."/>
            <person name="Tritt A."/>
            <person name="Adam C."/>
            <person name="Daum C."/>
            <person name="Floudas D."/>
            <person name="Sun H."/>
            <person name="Yadav J.S."/>
            <person name="Pangilinan J."/>
            <person name="Larsson K.H."/>
            <person name="Matsuura K."/>
            <person name="Barry K."/>
            <person name="Labutti K."/>
            <person name="Kuo R."/>
            <person name="Ohm R.A."/>
            <person name="Bhattacharya S.S."/>
            <person name="Shirouzu T."/>
            <person name="Yoshinaga Y."/>
            <person name="Martin F.M."/>
            <person name="Grigoriev I.V."/>
            <person name="Hibbett D.S."/>
        </authorList>
    </citation>
    <scope>NUCLEOTIDE SEQUENCE [LARGE SCALE GENOMIC DNA]</scope>
    <source>
        <strain evidence="6 7">HHB9708</strain>
    </source>
</reference>
<keyword evidence="1" id="KW-0808">Transferase</keyword>
<evidence type="ECO:0000256" key="1">
    <source>
        <dbReference type="ARBA" id="ARBA00022679"/>
    </source>
</evidence>
<accession>A0A164XBG5</accession>
<dbReference type="SMART" id="SM00220">
    <property type="entry name" value="S_TKc"/>
    <property type="match status" value="1"/>
</dbReference>
<dbReference type="InterPro" id="IPR011009">
    <property type="entry name" value="Kinase-like_dom_sf"/>
</dbReference>
<keyword evidence="3 6" id="KW-0418">Kinase</keyword>
<dbReference type="OrthoDB" id="346907at2759"/>
<evidence type="ECO:0000256" key="3">
    <source>
        <dbReference type="ARBA" id="ARBA00022777"/>
    </source>
</evidence>
<evidence type="ECO:0000313" key="7">
    <source>
        <dbReference type="Proteomes" id="UP000076722"/>
    </source>
</evidence>
<name>A0A164XBG5_9AGAM</name>
<evidence type="ECO:0000313" key="6">
    <source>
        <dbReference type="EMBL" id="KZS95809.1"/>
    </source>
</evidence>
<evidence type="ECO:0000256" key="2">
    <source>
        <dbReference type="ARBA" id="ARBA00022741"/>
    </source>
</evidence>
<dbReference type="InterPro" id="IPR008271">
    <property type="entry name" value="Ser/Thr_kinase_AS"/>
</dbReference>
<dbReference type="GO" id="GO:0005524">
    <property type="term" value="F:ATP binding"/>
    <property type="evidence" value="ECO:0007669"/>
    <property type="project" value="UniProtKB-KW"/>
</dbReference>
<dbReference type="STRING" id="1314777.A0A164XBG5"/>
<organism evidence="6 7">
    <name type="scientific">Sistotremastrum niveocremeum HHB9708</name>
    <dbReference type="NCBI Taxonomy" id="1314777"/>
    <lineage>
        <taxon>Eukaryota</taxon>
        <taxon>Fungi</taxon>
        <taxon>Dikarya</taxon>
        <taxon>Basidiomycota</taxon>
        <taxon>Agaricomycotina</taxon>
        <taxon>Agaricomycetes</taxon>
        <taxon>Sistotremastrales</taxon>
        <taxon>Sistotremastraceae</taxon>
        <taxon>Sertulicium</taxon>
        <taxon>Sertulicium niveocremeum</taxon>
    </lineage>
</organism>
<protein>
    <submittedName>
        <fullName evidence="6">Kinase-like protein</fullName>
    </submittedName>
</protein>
<dbReference type="InterPro" id="IPR000719">
    <property type="entry name" value="Prot_kinase_dom"/>
</dbReference>
<dbReference type="EMBL" id="KV419400">
    <property type="protein sequence ID" value="KZS95809.1"/>
    <property type="molecule type" value="Genomic_DNA"/>
</dbReference>
<evidence type="ECO:0000259" key="5">
    <source>
        <dbReference type="PROSITE" id="PS50011"/>
    </source>
</evidence>
<dbReference type="GO" id="GO:0004674">
    <property type="term" value="F:protein serine/threonine kinase activity"/>
    <property type="evidence" value="ECO:0007669"/>
    <property type="project" value="TreeGrafter"/>
</dbReference>
<dbReference type="PROSITE" id="PS50011">
    <property type="entry name" value="PROTEIN_KINASE_DOM"/>
    <property type="match status" value="1"/>
</dbReference>
<keyword evidence="7" id="KW-1185">Reference proteome</keyword>
<dbReference type="InterPro" id="IPR001245">
    <property type="entry name" value="Ser-Thr/Tyr_kinase_cat_dom"/>
</dbReference>
<dbReference type="SUPFAM" id="SSF56112">
    <property type="entry name" value="Protein kinase-like (PK-like)"/>
    <property type="match status" value="1"/>
</dbReference>
<dbReference type="Pfam" id="PF07714">
    <property type="entry name" value="PK_Tyr_Ser-Thr"/>
    <property type="match status" value="1"/>
</dbReference>
<proteinExistence type="predicted"/>
<dbReference type="InterPro" id="IPR051681">
    <property type="entry name" value="Ser/Thr_Kinases-Pseudokinases"/>
</dbReference>
<dbReference type="PROSITE" id="PS00108">
    <property type="entry name" value="PROTEIN_KINASE_ST"/>
    <property type="match status" value="1"/>
</dbReference>
<evidence type="ECO:0000256" key="4">
    <source>
        <dbReference type="ARBA" id="ARBA00022840"/>
    </source>
</evidence>
<dbReference type="PANTHER" id="PTHR44329">
    <property type="entry name" value="SERINE/THREONINE-PROTEIN KINASE TNNI3K-RELATED"/>
    <property type="match status" value="1"/>
</dbReference>
<feature type="domain" description="Protein kinase" evidence="5">
    <location>
        <begin position="165"/>
        <end position="441"/>
    </location>
</feature>
<dbReference type="PANTHER" id="PTHR44329:SF288">
    <property type="entry name" value="MITOGEN-ACTIVATED PROTEIN KINASE KINASE KINASE 20"/>
    <property type="match status" value="1"/>
</dbReference>
<sequence>MSVTEARFDVTLIAVRQNEGWKGKFYCTVSVGWEDTARGVGDIDTESGDILDDGSGSQAIPINKTLKFAIRLNRWNRGNCWADAMMNLLDRQLDLKVMQTIDYDDDEGTKETIHYVGKAPMHQTGFPSATISIQKGTELRFVSERYFLQSRNPEQLQDLTGQVVKIGSTAFAWGGFSDVWVGEWTDTQGTRKVAIKILHSSLNLPKEEEDKLRRRLRREIRVWQSLDHPNVVKLSGICTDLGPFPSMVSAWHERGNAAKYLESLGNRATLRVKVKLLTEVARGIEYLHAVSPQIVHGDLKGANVLVNDAEEACLTDFGLSKIDEVASSSTFSTSSFSATVRWMAREMAEAVSDDVFFLPTVWTDIWAYGCVILEIISGQVPYYDKKNEPSVLVSIASGKAPKIPDGVSIRPELQDVMERCWIREPSERPSMTEIAQQMSRLWAESENW</sequence>
<dbReference type="AlphaFoldDB" id="A0A164XBG5"/>
<keyword evidence="2" id="KW-0547">Nucleotide-binding</keyword>
<keyword evidence="4" id="KW-0067">ATP-binding</keyword>
<dbReference type="Gene3D" id="1.10.510.10">
    <property type="entry name" value="Transferase(Phosphotransferase) domain 1"/>
    <property type="match status" value="1"/>
</dbReference>
<dbReference type="Proteomes" id="UP000076722">
    <property type="component" value="Unassembled WGS sequence"/>
</dbReference>
<gene>
    <name evidence="6" type="ORF">SISNIDRAFT_539182</name>
</gene>